<dbReference type="SMART" id="SM00530">
    <property type="entry name" value="HTH_XRE"/>
    <property type="match status" value="1"/>
</dbReference>
<protein>
    <submittedName>
        <fullName evidence="2 4">Transcriptional regulator</fullName>
    </submittedName>
</protein>
<dbReference type="Pfam" id="PF01381">
    <property type="entry name" value="HTH_3"/>
    <property type="match status" value="1"/>
</dbReference>
<reference evidence="2 6" key="2">
    <citation type="submission" date="2019-09" db="EMBL/GenBank/DDBJ databases">
        <title>Comparative analysis of L. crispatus genomes revealed niche specific adaptation to different host and body sites.</title>
        <authorList>
            <person name="Pan M."/>
            <person name="Hidalgo-Cantabrana C."/>
            <person name="Barrangou R."/>
        </authorList>
    </citation>
    <scope>NUCLEOTIDE SEQUENCE [LARGE SCALE GENOMIC DNA]</scope>
    <source>
        <strain evidence="2 6">NCK973</strain>
    </source>
</reference>
<evidence type="ECO:0000313" key="5">
    <source>
        <dbReference type="Proteomes" id="UP000198437"/>
    </source>
</evidence>
<dbReference type="AlphaFoldDB" id="A0A226RY77"/>
<gene>
    <name evidence="4" type="ORF">AYP82_01945</name>
    <name evidence="2" type="ORF">F1C02_01150</name>
    <name evidence="3" type="ORF">QP235_05530</name>
</gene>
<dbReference type="EMBL" id="JASOGN010000017">
    <property type="protein sequence ID" value="MDK6502662.1"/>
    <property type="molecule type" value="Genomic_DNA"/>
</dbReference>
<dbReference type="EMBL" id="VUAO01000002">
    <property type="protein sequence ID" value="KAA8799487.1"/>
    <property type="molecule type" value="Genomic_DNA"/>
</dbReference>
<dbReference type="InterPro" id="IPR010982">
    <property type="entry name" value="Lambda_DNA-bd_dom_sf"/>
</dbReference>
<dbReference type="PROSITE" id="PS50943">
    <property type="entry name" value="HTH_CROC1"/>
    <property type="match status" value="1"/>
</dbReference>
<dbReference type="GO" id="GO:0003677">
    <property type="term" value="F:DNA binding"/>
    <property type="evidence" value="ECO:0007669"/>
    <property type="project" value="InterPro"/>
</dbReference>
<dbReference type="CDD" id="cd00093">
    <property type="entry name" value="HTH_XRE"/>
    <property type="match status" value="1"/>
</dbReference>
<sequence length="265" mass="30882">MTIGRQLKKMRQLLNLSQSQMCAGIISESFYSKIEHDKNELSINKLLALLNAHNISLYDFFEEFDEENLSKIKLEKQVYTAFNNRNINQLRTIKKNLNNKDTIELLKINLMLATLNHQVYEIPEKTRKEIINGCLKVDLQNEKNFWNLAISTYVYNFNELSTFIDYILDNVTELDLTNDDMLVSLLNLIINYMDRCFRENSLNRIQILGAFVKQIPDSFAVSFHKLIVKYYVALADNDIALANQIENLLNKSGYQSYIKTLSVVE</sequence>
<dbReference type="InterPro" id="IPR001387">
    <property type="entry name" value="Cro/C1-type_HTH"/>
</dbReference>
<proteinExistence type="predicted"/>
<dbReference type="InterPro" id="IPR011990">
    <property type="entry name" value="TPR-like_helical_dom_sf"/>
</dbReference>
<evidence type="ECO:0000313" key="2">
    <source>
        <dbReference type="EMBL" id="KAA8799487.1"/>
    </source>
</evidence>
<comment type="caution">
    <text evidence="4">The sequence shown here is derived from an EMBL/GenBank/DDBJ whole genome shotgun (WGS) entry which is preliminary data.</text>
</comment>
<evidence type="ECO:0000313" key="4">
    <source>
        <dbReference type="EMBL" id="OXC21077.1"/>
    </source>
</evidence>
<dbReference type="Proteomes" id="UP000322051">
    <property type="component" value="Unassembled WGS sequence"/>
</dbReference>
<evidence type="ECO:0000313" key="3">
    <source>
        <dbReference type="EMBL" id="MDK6502662.1"/>
    </source>
</evidence>
<feature type="domain" description="HTH cro/C1-type" evidence="1">
    <location>
        <begin position="7"/>
        <end position="60"/>
    </location>
</feature>
<dbReference type="InterPro" id="IPR053163">
    <property type="entry name" value="HTH-type_regulator_Rgg"/>
</dbReference>
<dbReference type="EMBL" id="LYQW01000047">
    <property type="protein sequence ID" value="OXC21077.1"/>
    <property type="molecule type" value="Genomic_DNA"/>
</dbReference>
<dbReference type="PANTHER" id="PTHR37038">
    <property type="entry name" value="TRANSCRIPTIONAL REGULATOR-RELATED"/>
    <property type="match status" value="1"/>
</dbReference>
<dbReference type="Proteomes" id="UP001230300">
    <property type="component" value="Unassembled WGS sequence"/>
</dbReference>
<dbReference type="RefSeq" id="WP_089143163.1">
    <property type="nucleotide sequence ID" value="NZ_JASOGN010000017.1"/>
</dbReference>
<organism evidence="4 5">
    <name type="scientific">Lactobacillus crispatus</name>
    <dbReference type="NCBI Taxonomy" id="47770"/>
    <lineage>
        <taxon>Bacteria</taxon>
        <taxon>Bacillati</taxon>
        <taxon>Bacillota</taxon>
        <taxon>Bacilli</taxon>
        <taxon>Lactobacillales</taxon>
        <taxon>Lactobacillaceae</taxon>
        <taxon>Lactobacillus</taxon>
    </lineage>
</organism>
<name>A0A226RY77_9LACO</name>
<evidence type="ECO:0000313" key="6">
    <source>
        <dbReference type="Proteomes" id="UP000322051"/>
    </source>
</evidence>
<dbReference type="Proteomes" id="UP000198437">
    <property type="component" value="Unassembled WGS sequence"/>
</dbReference>
<reference evidence="4 5" key="1">
    <citation type="submission" date="2016-05" db="EMBL/GenBank/DDBJ databases">
        <authorList>
            <person name="Johnson T.J."/>
            <person name="Youmans B.P."/>
            <person name="Case K.A."/>
        </authorList>
    </citation>
    <scope>NUCLEOTIDE SEQUENCE [LARGE SCALE GENOMIC DNA]</scope>
    <source>
        <strain evidence="4 5">UMNLC6</strain>
    </source>
</reference>
<reference evidence="3" key="3">
    <citation type="submission" date="2023-05" db="EMBL/GenBank/DDBJ databases">
        <title>Cataloging the Phylogenetic Diversity of Human Bladder Bacteria.</title>
        <authorList>
            <person name="Du J."/>
        </authorList>
    </citation>
    <scope>NUCLEOTIDE SEQUENCE</scope>
    <source>
        <strain evidence="3">UMB9226</strain>
    </source>
</reference>
<dbReference type="SUPFAM" id="SSF47413">
    <property type="entry name" value="lambda repressor-like DNA-binding domains"/>
    <property type="match status" value="1"/>
</dbReference>
<evidence type="ECO:0000259" key="1">
    <source>
        <dbReference type="PROSITE" id="PS50943"/>
    </source>
</evidence>
<accession>A0A226RY77</accession>
<dbReference type="Gene3D" id="1.25.40.10">
    <property type="entry name" value="Tetratricopeptide repeat domain"/>
    <property type="match status" value="1"/>
</dbReference>